<protein>
    <recommendedName>
        <fullName evidence="2">Membrane dipeptidase</fullName>
    </recommendedName>
</protein>
<evidence type="ECO:0000313" key="1">
    <source>
        <dbReference type="EMBL" id="MPN23161.1"/>
    </source>
</evidence>
<dbReference type="InterPro" id="IPR008257">
    <property type="entry name" value="Pept_M19"/>
</dbReference>
<dbReference type="PANTHER" id="PTHR10443:SF12">
    <property type="entry name" value="DIPEPTIDASE"/>
    <property type="match status" value="1"/>
</dbReference>
<dbReference type="GO" id="GO:0070573">
    <property type="term" value="F:metallodipeptidase activity"/>
    <property type="evidence" value="ECO:0007669"/>
    <property type="project" value="InterPro"/>
</dbReference>
<dbReference type="Gene3D" id="3.20.20.140">
    <property type="entry name" value="Metal-dependent hydrolases"/>
    <property type="match status" value="1"/>
</dbReference>
<dbReference type="EMBL" id="VSSQ01071587">
    <property type="protein sequence ID" value="MPN23161.1"/>
    <property type="molecule type" value="Genomic_DNA"/>
</dbReference>
<organism evidence="1">
    <name type="scientific">bioreactor metagenome</name>
    <dbReference type="NCBI Taxonomy" id="1076179"/>
    <lineage>
        <taxon>unclassified sequences</taxon>
        <taxon>metagenomes</taxon>
        <taxon>ecological metagenomes</taxon>
    </lineage>
</organism>
<gene>
    <name evidence="1" type="ORF">SDC9_170548</name>
</gene>
<evidence type="ECO:0008006" key="2">
    <source>
        <dbReference type="Google" id="ProtNLM"/>
    </source>
</evidence>
<dbReference type="Pfam" id="PF01244">
    <property type="entry name" value="Peptidase_M19"/>
    <property type="match status" value="1"/>
</dbReference>
<comment type="caution">
    <text evidence="1">The sequence shown here is derived from an EMBL/GenBank/DDBJ whole genome shotgun (WGS) entry which is preliminary data.</text>
</comment>
<dbReference type="AlphaFoldDB" id="A0A645G8C8"/>
<dbReference type="PANTHER" id="PTHR10443">
    <property type="entry name" value="MICROSOMAL DIPEPTIDASE"/>
    <property type="match status" value="1"/>
</dbReference>
<name>A0A645G8C8_9ZZZZ</name>
<sequence length="207" mass="23521">MGVRLITLTWNYENEIASPNIQITENEIPNFHEPNVTKGLTEFGIEVVKEMNRLGIIIDVSHLSDKGFYDVIKYSEKPIVASHSNSRRICSVVRNMTDEMLIALAKNGGVVGINFCDFFLKNFGEKEKPFSYIDDMIKHIKHIKEIIGIDYIAIGTDFDGISQNLEIKNAGEMSKLIDRLKTEGFTSEEIEKISYKNALRVFKTVLV</sequence>
<dbReference type="PROSITE" id="PS51365">
    <property type="entry name" value="RENAL_DIPEPTIDASE_2"/>
    <property type="match status" value="1"/>
</dbReference>
<reference evidence="1" key="1">
    <citation type="submission" date="2019-08" db="EMBL/GenBank/DDBJ databases">
        <authorList>
            <person name="Kucharzyk K."/>
            <person name="Murdoch R.W."/>
            <person name="Higgins S."/>
            <person name="Loffler F."/>
        </authorList>
    </citation>
    <scope>NUCLEOTIDE SEQUENCE</scope>
</reference>
<dbReference type="SUPFAM" id="SSF51556">
    <property type="entry name" value="Metallo-dependent hydrolases"/>
    <property type="match status" value="1"/>
</dbReference>
<proteinExistence type="predicted"/>
<dbReference type="GO" id="GO:0006508">
    <property type="term" value="P:proteolysis"/>
    <property type="evidence" value="ECO:0007669"/>
    <property type="project" value="InterPro"/>
</dbReference>
<accession>A0A645G8C8</accession>
<dbReference type="InterPro" id="IPR032466">
    <property type="entry name" value="Metal_Hydrolase"/>
</dbReference>